<evidence type="ECO:0000313" key="2">
    <source>
        <dbReference type="EnsemblPlants" id="ORUFI05G23500.1"/>
    </source>
</evidence>
<dbReference type="Gramene" id="ORUFI05G23500.1">
    <property type="protein sequence ID" value="ORUFI05G23500.1"/>
    <property type="gene ID" value="ORUFI05G23500"/>
</dbReference>
<evidence type="ECO:0000256" key="1">
    <source>
        <dbReference type="SAM" id="MobiDB-lite"/>
    </source>
</evidence>
<protein>
    <submittedName>
        <fullName evidence="2">Uncharacterized protein</fullName>
    </submittedName>
</protein>
<reference evidence="3" key="1">
    <citation type="submission" date="2013-06" db="EMBL/GenBank/DDBJ databases">
        <authorList>
            <person name="Zhao Q."/>
        </authorList>
    </citation>
    <scope>NUCLEOTIDE SEQUENCE</scope>
    <source>
        <strain evidence="3">cv. W1943</strain>
    </source>
</reference>
<feature type="region of interest" description="Disordered" evidence="1">
    <location>
        <begin position="120"/>
        <end position="165"/>
    </location>
</feature>
<feature type="compositionally biased region" description="Basic and acidic residues" evidence="1">
    <location>
        <begin position="130"/>
        <end position="154"/>
    </location>
</feature>
<name>A0A0E0PPR1_ORYRU</name>
<keyword evidence="3" id="KW-1185">Reference proteome</keyword>
<dbReference type="AlphaFoldDB" id="A0A0E0PPR1"/>
<evidence type="ECO:0000313" key="3">
    <source>
        <dbReference type="Proteomes" id="UP000008022"/>
    </source>
</evidence>
<feature type="region of interest" description="Disordered" evidence="1">
    <location>
        <begin position="181"/>
        <end position="233"/>
    </location>
</feature>
<organism evidence="2 3">
    <name type="scientific">Oryza rufipogon</name>
    <name type="common">Brownbeard rice</name>
    <name type="synonym">Asian wild rice</name>
    <dbReference type="NCBI Taxonomy" id="4529"/>
    <lineage>
        <taxon>Eukaryota</taxon>
        <taxon>Viridiplantae</taxon>
        <taxon>Streptophyta</taxon>
        <taxon>Embryophyta</taxon>
        <taxon>Tracheophyta</taxon>
        <taxon>Spermatophyta</taxon>
        <taxon>Magnoliopsida</taxon>
        <taxon>Liliopsida</taxon>
        <taxon>Poales</taxon>
        <taxon>Poaceae</taxon>
        <taxon>BOP clade</taxon>
        <taxon>Oryzoideae</taxon>
        <taxon>Oryzeae</taxon>
        <taxon>Oryzinae</taxon>
        <taxon>Oryza</taxon>
    </lineage>
</organism>
<proteinExistence type="predicted"/>
<accession>A0A0E0PPR1</accession>
<dbReference type="OMA" id="TCGEQVE"/>
<sequence length="250" mass="27297">MRRSRVRPMQRWCHPCMQQPKPWKEAEEVLSGYGSDVEEQWRMQKEIAVGLSKLDRVTVPLPSTYVFTPVVGARDPPLPYWIRPCGGPRAGSAPTEEVVQAPTIHKGMPHVHKIVQTPLHTNWGKKKRKKEETAGRRGHEGDDGELDRVDHGVEDPNGTCGEQVEGVDCRGRVGAGGEEGMGAAEQGCGEDDDGGCDDLGNGVLASWEREDGKEGGDEDGNGDGVREEDRKSVWSGMVPILEISSGIQPI</sequence>
<reference evidence="2" key="2">
    <citation type="submission" date="2015-06" db="UniProtKB">
        <authorList>
            <consortium name="EnsemblPlants"/>
        </authorList>
    </citation>
    <scope>IDENTIFICATION</scope>
</reference>
<dbReference type="EnsemblPlants" id="ORUFI05G23500.1">
    <property type="protein sequence ID" value="ORUFI05G23500.1"/>
    <property type="gene ID" value="ORUFI05G23500"/>
</dbReference>
<dbReference type="Proteomes" id="UP000008022">
    <property type="component" value="Unassembled WGS sequence"/>
</dbReference>
<dbReference type="HOGENOM" id="CLU_1112822_0_0_1"/>